<accession>A0A388T864</accession>
<comment type="caution">
    <text evidence="1">The sequence shown here is derived from an EMBL/GenBank/DDBJ whole genome shotgun (WGS) entry which is preliminary data.</text>
</comment>
<evidence type="ECO:0000313" key="2">
    <source>
        <dbReference type="Proteomes" id="UP000269352"/>
    </source>
</evidence>
<organism evidence="1 2">
    <name type="scientific">Termititenax aidoneus</name>
    <dbReference type="NCBI Taxonomy" id="2218524"/>
    <lineage>
        <taxon>Bacteria</taxon>
        <taxon>Bacillati</taxon>
        <taxon>Candidatus Margulisiibacteriota</taxon>
        <taxon>Candidatus Termititenacia</taxon>
        <taxon>Candidatus Termititenacales</taxon>
        <taxon>Candidatus Termititenacaceae</taxon>
        <taxon>Candidatus Termititenax</taxon>
    </lineage>
</organism>
<proteinExistence type="predicted"/>
<dbReference type="EMBL" id="BGZN01000002">
    <property type="protein sequence ID" value="GBR72825.1"/>
    <property type="molecule type" value="Genomic_DNA"/>
</dbReference>
<sequence>MANKENTAVELQIKPQVKAPLPEVKLKPAPASNNTSELITHLLLQRYNKLQAWFGQIKNKILAVSFVQKTFKLKQTLTDYQKKYTDKEKLGAQTAQFKTQALTQTKGLLEKFNKQFQFGDKLTKINDTVGKDALKHLFQNKIQRAVQAKLAQVKEDIQEIQTRGQNILNTSLRNSLDKKKQSKQNLV</sequence>
<evidence type="ECO:0000313" key="1">
    <source>
        <dbReference type="EMBL" id="GBR72825.1"/>
    </source>
</evidence>
<keyword evidence="2" id="KW-1185">Reference proteome</keyword>
<dbReference type="Proteomes" id="UP000269352">
    <property type="component" value="Unassembled WGS sequence"/>
</dbReference>
<protein>
    <submittedName>
        <fullName evidence="1">Uncharacterized protein</fullName>
    </submittedName>
</protein>
<name>A0A388T864_TERA1</name>
<gene>
    <name evidence="1" type="ORF">NO1_0287</name>
</gene>
<reference evidence="1 2" key="1">
    <citation type="journal article" date="2019" name="ISME J.">
        <title>Genome analyses of uncultured TG2/ZB3 bacteria in 'Margulisbacteria' specifically attached to ectosymbiotic spirochetes of protists in the termite gut.</title>
        <authorList>
            <person name="Utami Y.D."/>
            <person name="Kuwahara H."/>
            <person name="Igai K."/>
            <person name="Murakami T."/>
            <person name="Sugaya K."/>
            <person name="Morikawa T."/>
            <person name="Nagura Y."/>
            <person name="Yuki M."/>
            <person name="Deevong P."/>
            <person name="Inoue T."/>
            <person name="Kihara K."/>
            <person name="Lo N."/>
            <person name="Yamada A."/>
            <person name="Ohkuma M."/>
            <person name="Hongoh Y."/>
        </authorList>
    </citation>
    <scope>NUCLEOTIDE SEQUENCE [LARGE SCALE GENOMIC DNA]</scope>
    <source>
        <strain evidence="1">NkOx7-01</strain>
    </source>
</reference>
<dbReference type="AlphaFoldDB" id="A0A388T864"/>